<organism evidence="2 3">
    <name type="scientific">Carnegiea gigantea</name>
    <dbReference type="NCBI Taxonomy" id="171969"/>
    <lineage>
        <taxon>Eukaryota</taxon>
        <taxon>Viridiplantae</taxon>
        <taxon>Streptophyta</taxon>
        <taxon>Embryophyta</taxon>
        <taxon>Tracheophyta</taxon>
        <taxon>Spermatophyta</taxon>
        <taxon>Magnoliopsida</taxon>
        <taxon>eudicotyledons</taxon>
        <taxon>Gunneridae</taxon>
        <taxon>Pentapetalae</taxon>
        <taxon>Caryophyllales</taxon>
        <taxon>Cactineae</taxon>
        <taxon>Cactaceae</taxon>
        <taxon>Cactoideae</taxon>
        <taxon>Echinocereeae</taxon>
        <taxon>Carnegiea</taxon>
    </lineage>
</organism>
<proteinExistence type="predicted"/>
<evidence type="ECO:0000313" key="2">
    <source>
        <dbReference type="EMBL" id="KAJ8435936.1"/>
    </source>
</evidence>
<gene>
    <name evidence="2" type="ORF">Cgig2_013283</name>
</gene>
<protein>
    <recommendedName>
        <fullName evidence="4">Reverse transcriptase</fullName>
    </recommendedName>
</protein>
<accession>A0A9Q1K3U0</accession>
<dbReference type="AlphaFoldDB" id="A0A9Q1K3U0"/>
<evidence type="ECO:0000256" key="1">
    <source>
        <dbReference type="SAM" id="MobiDB-lite"/>
    </source>
</evidence>
<evidence type="ECO:0000313" key="3">
    <source>
        <dbReference type="Proteomes" id="UP001153076"/>
    </source>
</evidence>
<sequence>MWTKDRGFKDLVKQSPEQAQQGSRLKALKQVLSSLRHPLKQLNKNRFADIYAQQVKAREELLQIQAQLQRDPSNTDLLQKENSSKEHYVSINHSAISLTKQQSKANWIGYGDECSRVFMARIKQRKVMTSIFHIRDHNNQGVEGFDAVTEVMTRFYKELLGIKKHHRIKVDQQPFNDSEIKQALFFIPNHKSLGPDGFNSSFIRQTGKI</sequence>
<feature type="region of interest" description="Disordered" evidence="1">
    <location>
        <begin position="1"/>
        <end position="23"/>
    </location>
</feature>
<dbReference type="Proteomes" id="UP001153076">
    <property type="component" value="Unassembled WGS sequence"/>
</dbReference>
<dbReference type="OrthoDB" id="1750259at2759"/>
<keyword evidence="3" id="KW-1185">Reference proteome</keyword>
<dbReference type="EMBL" id="JAKOGI010000375">
    <property type="protein sequence ID" value="KAJ8435936.1"/>
    <property type="molecule type" value="Genomic_DNA"/>
</dbReference>
<feature type="compositionally biased region" description="Basic and acidic residues" evidence="1">
    <location>
        <begin position="1"/>
        <end position="12"/>
    </location>
</feature>
<evidence type="ECO:0008006" key="4">
    <source>
        <dbReference type="Google" id="ProtNLM"/>
    </source>
</evidence>
<comment type="caution">
    <text evidence="2">The sequence shown here is derived from an EMBL/GenBank/DDBJ whole genome shotgun (WGS) entry which is preliminary data.</text>
</comment>
<name>A0A9Q1K3U0_9CARY</name>
<reference evidence="2" key="1">
    <citation type="submission" date="2022-04" db="EMBL/GenBank/DDBJ databases">
        <title>Carnegiea gigantea Genome sequencing and assembly v2.</title>
        <authorList>
            <person name="Copetti D."/>
            <person name="Sanderson M.J."/>
            <person name="Burquez A."/>
            <person name="Wojciechowski M.F."/>
        </authorList>
    </citation>
    <scope>NUCLEOTIDE SEQUENCE</scope>
    <source>
        <strain evidence="2">SGP5-SGP5p</strain>
        <tissue evidence="2">Aerial part</tissue>
    </source>
</reference>